<sequence>MQDSEMIKLIFHLHKIGISTRDIGWLVHLDAEEVENILFWRD</sequence>
<comment type="caution">
    <text evidence="1">The sequence shown here is derived from an EMBL/GenBank/DDBJ whole genome shotgun (WGS) entry which is preliminary data.</text>
</comment>
<evidence type="ECO:0000313" key="2">
    <source>
        <dbReference type="Proteomes" id="UP001169242"/>
    </source>
</evidence>
<dbReference type="Proteomes" id="UP001169242">
    <property type="component" value="Unassembled WGS sequence"/>
</dbReference>
<organism evidence="1 2">
    <name type="scientific">Holtiella tumoricola</name>
    <dbReference type="NCBI Taxonomy" id="3018743"/>
    <lineage>
        <taxon>Bacteria</taxon>
        <taxon>Bacillati</taxon>
        <taxon>Bacillota</taxon>
        <taxon>Clostridia</taxon>
        <taxon>Lachnospirales</taxon>
        <taxon>Cellulosilyticaceae</taxon>
        <taxon>Holtiella</taxon>
    </lineage>
</organism>
<dbReference type="RefSeq" id="WP_271010967.1">
    <property type="nucleotide sequence ID" value="NZ_JAQIFT010000010.1"/>
</dbReference>
<keyword evidence="2" id="KW-1185">Reference proteome</keyword>
<reference evidence="1" key="1">
    <citation type="journal article" date="2023" name="Int. J. Syst. Evol. Microbiol.">
        <title>&lt;i&gt;Holtiella tumoricola&lt;/i&gt; gen. nov. sp. nov., isolated from a human clinical sample.</title>
        <authorList>
            <person name="Allen-Vercoe E."/>
            <person name="Daigneault M.C."/>
            <person name="Vancuren S.J."/>
            <person name="Cochrane K."/>
            <person name="O'Neal L.L."/>
            <person name="Sankaranarayanan K."/>
            <person name="Lawson P.A."/>
        </authorList>
    </citation>
    <scope>NUCLEOTIDE SEQUENCE</scope>
    <source>
        <strain evidence="1">CC70A</strain>
    </source>
</reference>
<gene>
    <name evidence="1" type="ORF">PBV87_02135</name>
</gene>
<accession>A0AA42DK17</accession>
<dbReference type="EMBL" id="JAQIFT010000010">
    <property type="protein sequence ID" value="MDA3730302.1"/>
    <property type="molecule type" value="Genomic_DNA"/>
</dbReference>
<proteinExistence type="predicted"/>
<name>A0AA42DK17_9FIRM</name>
<dbReference type="AlphaFoldDB" id="A0AA42DK17"/>
<evidence type="ECO:0000313" key="1">
    <source>
        <dbReference type="EMBL" id="MDA3730302.1"/>
    </source>
</evidence>
<protein>
    <submittedName>
        <fullName evidence="1">Uncharacterized protein</fullName>
    </submittedName>
</protein>